<dbReference type="SUPFAM" id="SSF46934">
    <property type="entry name" value="UBA-like"/>
    <property type="match status" value="1"/>
</dbReference>
<dbReference type="Gene3D" id="1.10.8.10">
    <property type="entry name" value="DNA helicase RuvA subunit, C-terminal domain"/>
    <property type="match status" value="1"/>
</dbReference>
<accession>A0A4P9Y309</accession>
<evidence type="ECO:0000313" key="4">
    <source>
        <dbReference type="Proteomes" id="UP000267251"/>
    </source>
</evidence>
<dbReference type="GO" id="GO:0043130">
    <property type="term" value="F:ubiquitin binding"/>
    <property type="evidence" value="ECO:0007669"/>
    <property type="project" value="TreeGrafter"/>
</dbReference>
<feature type="region of interest" description="Disordered" evidence="1">
    <location>
        <begin position="46"/>
        <end position="133"/>
    </location>
</feature>
<dbReference type="PANTHER" id="PTHR23322">
    <property type="entry name" value="FAS-ASSOCIATED PROTEIN"/>
    <property type="match status" value="1"/>
</dbReference>
<dbReference type="Gene3D" id="3.40.30.10">
    <property type="entry name" value="Glutaredoxin"/>
    <property type="match status" value="1"/>
</dbReference>
<name>A0A4P9Y309_9FUNG</name>
<feature type="region of interest" description="Disordered" evidence="1">
    <location>
        <begin position="332"/>
        <end position="384"/>
    </location>
</feature>
<dbReference type="InterPro" id="IPR029071">
    <property type="entry name" value="Ubiquitin-like_domsf"/>
</dbReference>
<dbReference type="OrthoDB" id="270602at2759"/>
<dbReference type="InterPro" id="IPR009060">
    <property type="entry name" value="UBA-like_sf"/>
</dbReference>
<evidence type="ECO:0000259" key="2">
    <source>
        <dbReference type="PROSITE" id="PS50033"/>
    </source>
</evidence>
<dbReference type="InterPro" id="IPR036249">
    <property type="entry name" value="Thioredoxin-like_sf"/>
</dbReference>
<feature type="compositionally biased region" description="Basic and acidic residues" evidence="1">
    <location>
        <begin position="49"/>
        <end position="60"/>
    </location>
</feature>
<dbReference type="CDD" id="cd01767">
    <property type="entry name" value="UBX"/>
    <property type="match status" value="1"/>
</dbReference>
<dbReference type="InterPro" id="IPR003903">
    <property type="entry name" value="UIM_dom"/>
</dbReference>
<dbReference type="Pfam" id="PF14555">
    <property type="entry name" value="UBA_4"/>
    <property type="match status" value="1"/>
</dbReference>
<feature type="domain" description="UBX" evidence="2">
    <location>
        <begin position="438"/>
        <end position="512"/>
    </location>
</feature>
<feature type="compositionally biased region" description="Acidic residues" evidence="1">
    <location>
        <begin position="75"/>
        <end position="89"/>
    </location>
</feature>
<dbReference type="PANTHER" id="PTHR23322:SF6">
    <property type="entry name" value="UBX DOMAIN-CONTAINING PROTEIN 7"/>
    <property type="match status" value="1"/>
</dbReference>
<evidence type="ECO:0000256" key="1">
    <source>
        <dbReference type="SAM" id="MobiDB-lite"/>
    </source>
</evidence>
<dbReference type="EMBL" id="KZ988316">
    <property type="protein sequence ID" value="RKP12481.1"/>
    <property type="molecule type" value="Genomic_DNA"/>
</dbReference>
<dbReference type="PROSITE" id="PS50033">
    <property type="entry name" value="UBX"/>
    <property type="match status" value="1"/>
</dbReference>
<reference evidence="4" key="1">
    <citation type="journal article" date="2018" name="Nat. Microbiol.">
        <title>Leveraging single-cell genomics to expand the fungal tree of life.</title>
        <authorList>
            <person name="Ahrendt S.R."/>
            <person name="Quandt C.A."/>
            <person name="Ciobanu D."/>
            <person name="Clum A."/>
            <person name="Salamov A."/>
            <person name="Andreopoulos B."/>
            <person name="Cheng J.F."/>
            <person name="Woyke T."/>
            <person name="Pelin A."/>
            <person name="Henrissat B."/>
            <person name="Reynolds N.K."/>
            <person name="Benny G.L."/>
            <person name="Smith M.E."/>
            <person name="James T.Y."/>
            <person name="Grigoriev I.V."/>
        </authorList>
    </citation>
    <scope>NUCLEOTIDE SEQUENCE [LARGE SCALE GENOMIC DNA]</scope>
</reference>
<organism evidence="3 4">
    <name type="scientific">Piptocephalis cylindrospora</name>
    <dbReference type="NCBI Taxonomy" id="1907219"/>
    <lineage>
        <taxon>Eukaryota</taxon>
        <taxon>Fungi</taxon>
        <taxon>Fungi incertae sedis</taxon>
        <taxon>Zoopagomycota</taxon>
        <taxon>Zoopagomycotina</taxon>
        <taxon>Zoopagomycetes</taxon>
        <taxon>Zoopagales</taxon>
        <taxon>Piptocephalidaceae</taxon>
        <taxon>Piptocephalis</taxon>
    </lineage>
</organism>
<dbReference type="PROSITE" id="PS50330">
    <property type="entry name" value="UIM"/>
    <property type="match status" value="1"/>
</dbReference>
<dbReference type="SUPFAM" id="SSF52833">
    <property type="entry name" value="Thioredoxin-like"/>
    <property type="match status" value="1"/>
</dbReference>
<feature type="compositionally biased region" description="Polar residues" evidence="1">
    <location>
        <begin position="167"/>
        <end position="182"/>
    </location>
</feature>
<dbReference type="CDD" id="cd02958">
    <property type="entry name" value="UAS"/>
    <property type="match status" value="1"/>
</dbReference>
<dbReference type="Gene3D" id="3.10.20.90">
    <property type="entry name" value="Phosphatidylinositol 3-kinase Catalytic Subunit, Chain A, domain 1"/>
    <property type="match status" value="1"/>
</dbReference>
<dbReference type="Pfam" id="PF00789">
    <property type="entry name" value="UBX"/>
    <property type="match status" value="1"/>
</dbReference>
<evidence type="ECO:0000313" key="3">
    <source>
        <dbReference type="EMBL" id="RKP12481.1"/>
    </source>
</evidence>
<dbReference type="Proteomes" id="UP000267251">
    <property type="component" value="Unassembled WGS sequence"/>
</dbReference>
<proteinExistence type="predicted"/>
<dbReference type="SMART" id="SM00594">
    <property type="entry name" value="UAS"/>
    <property type="match status" value="1"/>
</dbReference>
<dbReference type="AlphaFoldDB" id="A0A4P9Y309"/>
<dbReference type="SMART" id="SM00166">
    <property type="entry name" value="UBX"/>
    <property type="match status" value="1"/>
</dbReference>
<dbReference type="GO" id="GO:0005634">
    <property type="term" value="C:nucleus"/>
    <property type="evidence" value="ECO:0007669"/>
    <property type="project" value="TreeGrafter"/>
</dbReference>
<gene>
    <name evidence="3" type="ORF">BJ684DRAFT_20984</name>
</gene>
<feature type="region of interest" description="Disordered" evidence="1">
    <location>
        <begin position="167"/>
        <end position="203"/>
    </location>
</feature>
<dbReference type="InterPro" id="IPR050730">
    <property type="entry name" value="UBX_domain-protein"/>
</dbReference>
<sequence length="514" mass="57760">MDEQILQFSSITQASTETAKHYLEIADGKLEMAMQLFWESGGEDVAGLSRREAETVRDPALDPAPGDTSSVTAEQDGEGEEEGEKEDDEALAHRLQREEEEARDSRVRRSEERRNKESAPPAEKEHRAPIAAHQDVLIGGETGESYGSMDLDHSTFNDLLAGRSTTDTSIFGSNPTRPTPFSASHPARHVEEEEDEETRRRTSRLEELFRPPTELILPGRATLDRAREVAKSEEKWILINVQDLSNFQCQILNRDVWKDPEMVELVQENFVFLQYIKGSREAVEYERFYQITGEPHVAILDPLTGERLREWNFPLTLTQYLIEFESFMASEITEDEEGKEGSSAGRGSKGKQRAEGDDVNNPLILDNNTPPSPSSSGKRKAFSDMTEDEMLEAALAASAKEAGLDSPPLREEAATSSKALLLDRKEAVPVSMPVEPPAGPDATRVQFRLPDGSRVVRRFLKTDPVRYLFHFIQLSYPDMEDFEIIAVREALSEEMDRSLEEKQLLNAALTVHPN</sequence>
<dbReference type="InterPro" id="IPR001012">
    <property type="entry name" value="UBX_dom"/>
</dbReference>
<dbReference type="SUPFAM" id="SSF54236">
    <property type="entry name" value="Ubiquitin-like"/>
    <property type="match status" value="1"/>
</dbReference>
<keyword evidence="4" id="KW-1185">Reference proteome</keyword>
<dbReference type="InterPro" id="IPR006577">
    <property type="entry name" value="UAS"/>
</dbReference>
<dbReference type="CDD" id="cd14348">
    <property type="entry name" value="UBA_p47"/>
    <property type="match status" value="1"/>
</dbReference>
<protein>
    <recommendedName>
        <fullName evidence="2">UBX domain-containing protein</fullName>
    </recommendedName>
</protein>
<feature type="compositionally biased region" description="Basic and acidic residues" evidence="1">
    <location>
        <begin position="103"/>
        <end position="128"/>
    </location>
</feature>
<dbReference type="GO" id="GO:0043161">
    <property type="term" value="P:proteasome-mediated ubiquitin-dependent protein catabolic process"/>
    <property type="evidence" value="ECO:0007669"/>
    <property type="project" value="TreeGrafter"/>
</dbReference>
<dbReference type="Pfam" id="PF13899">
    <property type="entry name" value="Thioredoxin_7"/>
    <property type="match status" value="1"/>
</dbReference>